<feature type="domain" description="AB hydrolase-1" evidence="1">
    <location>
        <begin position="24"/>
        <end position="126"/>
    </location>
</feature>
<organism evidence="2 3">
    <name type="scientific">Segniliparus rotundus (strain ATCC BAA-972 / CDC 1076 / CIP 108378 / DSM 44985 / JCM 13578)</name>
    <dbReference type="NCBI Taxonomy" id="640132"/>
    <lineage>
        <taxon>Bacteria</taxon>
        <taxon>Bacillati</taxon>
        <taxon>Actinomycetota</taxon>
        <taxon>Actinomycetes</taxon>
        <taxon>Mycobacteriales</taxon>
        <taxon>Segniliparaceae</taxon>
        <taxon>Segniliparus</taxon>
    </lineage>
</organism>
<dbReference type="STRING" id="640132.Srot_2041"/>
<evidence type="ECO:0000259" key="1">
    <source>
        <dbReference type="Pfam" id="PF00561"/>
    </source>
</evidence>
<dbReference type="Proteomes" id="UP000002247">
    <property type="component" value="Chromosome"/>
</dbReference>
<dbReference type="InterPro" id="IPR029058">
    <property type="entry name" value="AB_hydrolase_fold"/>
</dbReference>
<dbReference type="PANTHER" id="PTHR43798">
    <property type="entry name" value="MONOACYLGLYCEROL LIPASE"/>
    <property type="match status" value="1"/>
</dbReference>
<dbReference type="Pfam" id="PF00561">
    <property type="entry name" value="Abhydrolase_1"/>
    <property type="match status" value="1"/>
</dbReference>
<protein>
    <submittedName>
        <fullName evidence="2">Alpha/beta hydrolase fold protein</fullName>
    </submittedName>
</protein>
<dbReference type="Gene3D" id="3.40.50.1820">
    <property type="entry name" value="alpha/beta hydrolase"/>
    <property type="match status" value="1"/>
</dbReference>
<dbReference type="HOGENOM" id="CLU_020336_13_2_11"/>
<dbReference type="GO" id="GO:0016787">
    <property type="term" value="F:hydrolase activity"/>
    <property type="evidence" value="ECO:0007669"/>
    <property type="project" value="UniProtKB-KW"/>
</dbReference>
<dbReference type="GO" id="GO:0016020">
    <property type="term" value="C:membrane"/>
    <property type="evidence" value="ECO:0007669"/>
    <property type="project" value="TreeGrafter"/>
</dbReference>
<dbReference type="EMBL" id="CP001958">
    <property type="protein sequence ID" value="ADG98497.1"/>
    <property type="molecule type" value="Genomic_DNA"/>
</dbReference>
<dbReference type="eggNOG" id="COG1073">
    <property type="taxonomic scope" value="Bacteria"/>
</dbReference>
<keyword evidence="2" id="KW-0378">Hydrolase</keyword>
<name>D6Z967_SEGRD</name>
<proteinExistence type="predicted"/>
<reference evidence="2 3" key="1">
    <citation type="journal article" date="2010" name="Stand. Genomic Sci.">
        <title>Complete genome sequence of Segniliparus rotundus type strain (CDC 1076).</title>
        <authorList>
            <person name="Sikorski J."/>
            <person name="Lapidus A."/>
            <person name="Copeland A."/>
            <person name="Misra M."/>
            <person name="Glavina Del Rio T."/>
            <person name="Nolan M."/>
            <person name="Lucas S."/>
            <person name="Chen F."/>
            <person name="Tice H."/>
            <person name="Cheng J.F."/>
            <person name="Jando M."/>
            <person name="Schneider S."/>
            <person name="Bruce D."/>
            <person name="Goodwin L."/>
            <person name="Pitluck S."/>
            <person name="Liolios K."/>
            <person name="Mikhailova N."/>
            <person name="Pati A."/>
            <person name="Ivanova N."/>
            <person name="Mavromatis K."/>
            <person name="Chen A."/>
            <person name="Palaniappan K."/>
            <person name="Chertkov O."/>
            <person name="Land M."/>
            <person name="Hauser L."/>
            <person name="Chang Y.J."/>
            <person name="Jeffries C.D."/>
            <person name="Brettin T."/>
            <person name="Detter J.C."/>
            <person name="Han C."/>
            <person name="Rohde M."/>
            <person name="Goker M."/>
            <person name="Bristow J."/>
            <person name="Eisen J.A."/>
            <person name="Markowitz V."/>
            <person name="Hugenholtz P."/>
            <person name="Kyrpides N.C."/>
            <person name="Klenk H.P."/>
        </authorList>
    </citation>
    <scope>NUCLEOTIDE SEQUENCE [LARGE SCALE GENOMIC DNA]</scope>
    <source>
        <strain evidence="3">ATCC BAA-972 / CDC 1076 / CIP 108378 / DSM 44985 / JCM 13578</strain>
    </source>
</reference>
<gene>
    <name evidence="2" type="ordered locus">Srot_2041</name>
</gene>
<keyword evidence="3" id="KW-1185">Reference proteome</keyword>
<dbReference type="InterPro" id="IPR050266">
    <property type="entry name" value="AB_hydrolase_sf"/>
</dbReference>
<dbReference type="InterPro" id="IPR000073">
    <property type="entry name" value="AB_hydrolase_1"/>
</dbReference>
<dbReference type="RefSeq" id="WP_013138949.1">
    <property type="nucleotide sequence ID" value="NC_014168.1"/>
</dbReference>
<dbReference type="PANTHER" id="PTHR43798:SF33">
    <property type="entry name" value="HYDROLASE, PUTATIVE (AFU_ORTHOLOGUE AFUA_2G14860)-RELATED"/>
    <property type="match status" value="1"/>
</dbReference>
<evidence type="ECO:0000313" key="3">
    <source>
        <dbReference type="Proteomes" id="UP000002247"/>
    </source>
</evidence>
<dbReference type="KEGG" id="srt:Srot_2041"/>
<dbReference type="SUPFAM" id="SSF53474">
    <property type="entry name" value="alpha/beta-Hydrolases"/>
    <property type="match status" value="1"/>
</dbReference>
<dbReference type="AlphaFoldDB" id="D6Z967"/>
<accession>D6Z967</accession>
<dbReference type="OrthoDB" id="9796770at2"/>
<sequence length="274" mass="29142">MKTGEIHAGGQRLRYAEFGSGSRVVVLVPLLLASHRTQEHWARALAERGFRVIAVDLVAQSASGFPLSVEHYDTEALGRQLLTALDRLGVDRAVLGGTSVGAGVVLEAAALAPDRVAGLLLEGPILEDGVAAYGYVSSVLLLLLSAGWPALWCVKKIARLVPEGRWATADFFLDVLTAPAARSRAVLHGLALGRMAPPKRVRTSVTAPALIMVLKADPFHPASDAGRLCSELVGGQLLRVGTILTLRSRPKRVTPAIISFLNEVFGQVNDARLL</sequence>
<evidence type="ECO:0000313" key="2">
    <source>
        <dbReference type="EMBL" id="ADG98497.1"/>
    </source>
</evidence>